<dbReference type="RefSeq" id="WP_126802728.1">
    <property type="nucleotide sequence ID" value="NZ_PIPL01000001.1"/>
</dbReference>
<keyword evidence="1" id="KW-0472">Membrane</keyword>
<name>A0A432W753_9GAMM</name>
<reference evidence="2 3" key="1">
    <citation type="journal article" date="2011" name="Front. Microbiol.">
        <title>Genomic signatures of strain selection and enhancement in Bacillus atrophaeus var. globigii, a historical biowarfare simulant.</title>
        <authorList>
            <person name="Gibbons H.S."/>
            <person name="Broomall S.M."/>
            <person name="McNew L.A."/>
            <person name="Daligault H."/>
            <person name="Chapman C."/>
            <person name="Bruce D."/>
            <person name="Karavis M."/>
            <person name="Krepps M."/>
            <person name="McGregor P.A."/>
            <person name="Hong C."/>
            <person name="Park K.H."/>
            <person name="Akmal A."/>
            <person name="Feldman A."/>
            <person name="Lin J.S."/>
            <person name="Chang W.E."/>
            <person name="Higgs B.W."/>
            <person name="Demirev P."/>
            <person name="Lindquist J."/>
            <person name="Liem A."/>
            <person name="Fochler E."/>
            <person name="Read T.D."/>
            <person name="Tapia R."/>
            <person name="Johnson S."/>
            <person name="Bishop-Lilly K.A."/>
            <person name="Detter C."/>
            <person name="Han C."/>
            <person name="Sozhamannan S."/>
            <person name="Rosenzweig C.N."/>
            <person name="Skowronski E.W."/>
        </authorList>
    </citation>
    <scope>NUCLEOTIDE SEQUENCE [LARGE SCALE GENOMIC DNA]</scope>
    <source>
        <strain evidence="2 3">MLST1</strain>
    </source>
</reference>
<accession>A0A432W753</accession>
<dbReference type="Proteomes" id="UP000288293">
    <property type="component" value="Unassembled WGS sequence"/>
</dbReference>
<protein>
    <submittedName>
        <fullName evidence="2">Uncharacterized protein</fullName>
    </submittedName>
</protein>
<keyword evidence="3" id="KW-1185">Reference proteome</keyword>
<keyword evidence="1" id="KW-1133">Transmembrane helix</keyword>
<evidence type="ECO:0000313" key="3">
    <source>
        <dbReference type="Proteomes" id="UP000288293"/>
    </source>
</evidence>
<evidence type="ECO:0000313" key="2">
    <source>
        <dbReference type="EMBL" id="RUO25910.1"/>
    </source>
</evidence>
<feature type="transmembrane region" description="Helical" evidence="1">
    <location>
        <begin position="69"/>
        <end position="89"/>
    </location>
</feature>
<organism evidence="2 3">
    <name type="scientific">Aliidiomarina minuta</name>
    <dbReference type="NCBI Taxonomy" id="880057"/>
    <lineage>
        <taxon>Bacteria</taxon>
        <taxon>Pseudomonadati</taxon>
        <taxon>Pseudomonadota</taxon>
        <taxon>Gammaproteobacteria</taxon>
        <taxon>Alteromonadales</taxon>
        <taxon>Idiomarinaceae</taxon>
        <taxon>Aliidiomarina</taxon>
    </lineage>
</organism>
<proteinExistence type="predicted"/>
<feature type="transmembrane region" description="Helical" evidence="1">
    <location>
        <begin position="39"/>
        <end position="57"/>
    </location>
</feature>
<comment type="caution">
    <text evidence="2">The sequence shown here is derived from an EMBL/GenBank/DDBJ whole genome shotgun (WGS) entry which is preliminary data.</text>
</comment>
<keyword evidence="1" id="KW-0812">Transmembrane</keyword>
<dbReference type="AlphaFoldDB" id="A0A432W753"/>
<dbReference type="EMBL" id="PIPL01000001">
    <property type="protein sequence ID" value="RUO25910.1"/>
    <property type="molecule type" value="Genomic_DNA"/>
</dbReference>
<dbReference type="OrthoDB" id="6238236at2"/>
<feature type="transmembrane region" description="Helical" evidence="1">
    <location>
        <begin position="101"/>
        <end position="120"/>
    </location>
</feature>
<evidence type="ECO:0000256" key="1">
    <source>
        <dbReference type="SAM" id="Phobius"/>
    </source>
</evidence>
<gene>
    <name evidence="2" type="ORF">CWE09_04065</name>
</gene>
<sequence>MNIQKTIALVTAPLGLIFLVSDMDQLWNIIVATQLDWYKAFQPMALGIILGCFAGLLRLDFIQKATVPILYLSTALFTFGVIGSLTIYFEHQLWVLALPTLWLAALAVGLYAFMVMQLRFSERYKEAQKKKKQEK</sequence>